<feature type="compositionally biased region" description="Low complexity" evidence="2">
    <location>
        <begin position="192"/>
        <end position="207"/>
    </location>
</feature>
<accession>A0ABQ0EN94</accession>
<evidence type="ECO:0000313" key="4">
    <source>
        <dbReference type="EMBL" id="GAB1288539.1"/>
    </source>
</evidence>
<dbReference type="Proteomes" id="UP001623349">
    <property type="component" value="Unassembled WGS sequence"/>
</dbReference>
<keyword evidence="4" id="KW-0647">Proteasome</keyword>
<dbReference type="PANTHER" id="PTHR23346:SF19">
    <property type="entry name" value="PROTEASOME ADAPTER AND SCAFFOLD PROTEIN ECM29"/>
    <property type="match status" value="1"/>
</dbReference>
<keyword evidence="5" id="KW-1185">Reference proteome</keyword>
<feature type="region of interest" description="Disordered" evidence="2">
    <location>
        <begin position="192"/>
        <end position="226"/>
    </location>
</feature>
<proteinExistence type="predicted"/>
<dbReference type="EMBL" id="BAAFST010000004">
    <property type="protein sequence ID" value="GAB1288539.1"/>
    <property type="molecule type" value="Genomic_DNA"/>
</dbReference>
<name>A0ABQ0EN94_APOSI</name>
<organism evidence="4 5">
    <name type="scientific">Apodemus speciosus</name>
    <name type="common">Large Japanese field mouse</name>
    <dbReference type="NCBI Taxonomy" id="105296"/>
    <lineage>
        <taxon>Eukaryota</taxon>
        <taxon>Metazoa</taxon>
        <taxon>Chordata</taxon>
        <taxon>Craniata</taxon>
        <taxon>Vertebrata</taxon>
        <taxon>Euteleostomi</taxon>
        <taxon>Mammalia</taxon>
        <taxon>Eutheria</taxon>
        <taxon>Euarchontoglires</taxon>
        <taxon>Glires</taxon>
        <taxon>Rodentia</taxon>
        <taxon>Myomorpha</taxon>
        <taxon>Muroidea</taxon>
        <taxon>Muridae</taxon>
        <taxon>Murinae</taxon>
        <taxon>Apodemus</taxon>
    </lineage>
</organism>
<feature type="domain" description="Proteasome component Ecm29 N-terminal" evidence="3">
    <location>
        <begin position="16"/>
        <end position="203"/>
    </location>
</feature>
<dbReference type="GO" id="GO:0000502">
    <property type="term" value="C:proteasome complex"/>
    <property type="evidence" value="ECO:0007669"/>
    <property type="project" value="UniProtKB-KW"/>
</dbReference>
<dbReference type="InterPro" id="IPR024372">
    <property type="entry name" value="Ecm29_N"/>
</dbReference>
<evidence type="ECO:0000256" key="1">
    <source>
        <dbReference type="ARBA" id="ARBA00022737"/>
    </source>
</evidence>
<keyword evidence="1" id="KW-0677">Repeat</keyword>
<dbReference type="PANTHER" id="PTHR23346">
    <property type="entry name" value="TRANSLATIONAL ACTIVATOR GCN1-RELATED"/>
    <property type="match status" value="1"/>
</dbReference>
<protein>
    <submittedName>
        <fullName evidence="4">Proteasome adapter and scaffold protein ECM29</fullName>
    </submittedName>
</protein>
<gene>
    <name evidence="4" type="ORF">APTSU1_000376900</name>
</gene>
<evidence type="ECO:0000259" key="3">
    <source>
        <dbReference type="Pfam" id="PF13001"/>
    </source>
</evidence>
<dbReference type="Pfam" id="PF13001">
    <property type="entry name" value="ECM29_N"/>
    <property type="match status" value="1"/>
</dbReference>
<reference evidence="4 5" key="1">
    <citation type="submission" date="2024-08" db="EMBL/GenBank/DDBJ databases">
        <title>The draft genome of Apodemus speciosus.</title>
        <authorList>
            <person name="Nabeshima K."/>
            <person name="Suzuki S."/>
            <person name="Onuma M."/>
        </authorList>
    </citation>
    <scope>NUCLEOTIDE SEQUENCE [LARGE SCALE GENOMIC DNA]</scope>
    <source>
        <strain evidence="4">IB14-021</strain>
    </source>
</reference>
<evidence type="ECO:0000313" key="5">
    <source>
        <dbReference type="Proteomes" id="UP001623349"/>
    </source>
</evidence>
<comment type="caution">
    <text evidence="4">The sequence shown here is derived from an EMBL/GenBank/DDBJ whole genome shotgun (WGS) entry which is preliminary data.</text>
</comment>
<evidence type="ECO:0000256" key="2">
    <source>
        <dbReference type="SAM" id="MobiDB-lite"/>
    </source>
</evidence>
<sequence length="226" mass="24979">MAAAAASASQDELNQLERVFLRLGHAETDEQLQNIISKFLPPVLLKLSSTQEGVRKKVMELLVHLNKRIKSRPKIQLPVETLLVQYQDPAAVSFVTNFTIIYVKMGYPRLPVEKQCELAPTLLTAMEGKPQPQQDSLMHLLIPTLFHMKYPAESSKSASPFNLAEKPKTVQLLLDFMLDVLLMPYGYVLNESQSRQNSSSSQGSSSNSGGGSGTPQPPPRNELSCS</sequence>